<keyword evidence="1" id="KW-0479">Metal-binding</keyword>
<dbReference type="PROSITE" id="PS50103">
    <property type="entry name" value="ZF_C3H1"/>
    <property type="match status" value="1"/>
</dbReference>
<dbReference type="GO" id="GO:0008270">
    <property type="term" value="F:zinc ion binding"/>
    <property type="evidence" value="ECO:0007669"/>
    <property type="project" value="UniProtKB-KW"/>
</dbReference>
<accession>B8M9F2</accession>
<dbReference type="EMBL" id="EQ962655">
    <property type="protein sequence ID" value="EED17712.1"/>
    <property type="molecule type" value="Genomic_DNA"/>
</dbReference>
<protein>
    <recommendedName>
        <fullName evidence="3">C3H1-type domain-containing protein</fullName>
    </recommendedName>
</protein>
<dbReference type="RefSeq" id="XP_002481704.1">
    <property type="nucleotide sequence ID" value="XM_002481659.1"/>
</dbReference>
<dbReference type="HOGENOM" id="CLU_706174_0_0_1"/>
<keyword evidence="1" id="KW-0863">Zinc-finger</keyword>
<dbReference type="eggNOG" id="ENOG502ST3I">
    <property type="taxonomic scope" value="Eukaryota"/>
</dbReference>
<reference evidence="5" key="1">
    <citation type="journal article" date="2015" name="Genome Announc.">
        <title>Genome sequence of the AIDS-associated pathogen Penicillium marneffei (ATCC18224) and its near taxonomic relative Talaromyces stipitatus (ATCC10500).</title>
        <authorList>
            <person name="Nierman W.C."/>
            <person name="Fedorova-Abrams N.D."/>
            <person name="Andrianopoulos A."/>
        </authorList>
    </citation>
    <scope>NUCLEOTIDE SEQUENCE [LARGE SCALE GENOMIC DNA]</scope>
    <source>
        <strain evidence="5">ATCC 10500 / CBS 375.48 / QM 6759 / NRRL 1006</strain>
    </source>
</reference>
<proteinExistence type="predicted"/>
<feature type="domain" description="C3H1-type" evidence="3">
    <location>
        <begin position="97"/>
        <end position="126"/>
    </location>
</feature>
<feature type="zinc finger region" description="C3H1-type" evidence="1">
    <location>
        <begin position="97"/>
        <end position="126"/>
    </location>
</feature>
<name>B8M9F2_TALSN</name>
<gene>
    <name evidence="4" type="ORF">TSTA_115110</name>
</gene>
<dbReference type="GeneID" id="8101321"/>
<feature type="compositionally biased region" description="Polar residues" evidence="2">
    <location>
        <begin position="179"/>
        <end position="188"/>
    </location>
</feature>
<keyword evidence="5" id="KW-1185">Reference proteome</keyword>
<feature type="region of interest" description="Disordered" evidence="2">
    <location>
        <begin position="155"/>
        <end position="196"/>
    </location>
</feature>
<evidence type="ECO:0000259" key="3">
    <source>
        <dbReference type="PROSITE" id="PS50103"/>
    </source>
</evidence>
<dbReference type="STRING" id="441959.B8M9F2"/>
<evidence type="ECO:0000256" key="2">
    <source>
        <dbReference type="SAM" id="MobiDB-lite"/>
    </source>
</evidence>
<dbReference type="OrthoDB" id="5355510at2759"/>
<feature type="region of interest" description="Disordered" evidence="2">
    <location>
        <begin position="64"/>
        <end position="96"/>
    </location>
</feature>
<dbReference type="InterPro" id="IPR000571">
    <property type="entry name" value="Znf_CCCH"/>
</dbReference>
<sequence length="394" mass="43552">MSEIRPQFFLVRENDTIVPLIALDELPVEITINGIPRQLGMADTGGMTSVGKVPSRGVVYVVTGVSKDSGSPEGKNDRFGKGRGRYGDKKHGGQTSQGQKEYCSYWIRHGECMFQQQGCIYKHVMPMDPETMKKVGLNDIPPWYQKKFGVPSLRSSGVNQNNWRKPRGTQKAIEPVDQTARSNGNVTTPDGKKSDINVAAITPESSNDEETVTAARVADASHEIADLTDKMKNTVITAKNGANPVTPPNANHYIDFERVGTASFGYKYDASPQTPTERLPMRSRRLFESKGPNNDYSTSQESTPSMTLTENSFYSFSSLGGTPRSTSEQTVKMVSQDNKFPVTYVGDFNAADDTWNSFNDELDKIDANEPGYRSISELLPTSFPEDRYGNLILI</sequence>
<evidence type="ECO:0000313" key="4">
    <source>
        <dbReference type="EMBL" id="EED17712.1"/>
    </source>
</evidence>
<feature type="compositionally biased region" description="Basic and acidic residues" evidence="2">
    <location>
        <begin position="74"/>
        <end position="91"/>
    </location>
</feature>
<organism evidence="4 5">
    <name type="scientific">Talaromyces stipitatus (strain ATCC 10500 / CBS 375.48 / QM 6759 / NRRL 1006)</name>
    <name type="common">Penicillium stipitatum</name>
    <dbReference type="NCBI Taxonomy" id="441959"/>
    <lineage>
        <taxon>Eukaryota</taxon>
        <taxon>Fungi</taxon>
        <taxon>Dikarya</taxon>
        <taxon>Ascomycota</taxon>
        <taxon>Pezizomycotina</taxon>
        <taxon>Eurotiomycetes</taxon>
        <taxon>Eurotiomycetidae</taxon>
        <taxon>Eurotiales</taxon>
        <taxon>Trichocomaceae</taxon>
        <taxon>Talaromyces</taxon>
        <taxon>Talaromyces sect. Talaromyces</taxon>
    </lineage>
</organism>
<dbReference type="VEuPathDB" id="FungiDB:TSTA_115110"/>
<dbReference type="Proteomes" id="UP000001745">
    <property type="component" value="Unassembled WGS sequence"/>
</dbReference>
<dbReference type="PhylomeDB" id="B8M9F2"/>
<keyword evidence="1" id="KW-0862">Zinc</keyword>
<dbReference type="InParanoid" id="B8M9F2"/>
<evidence type="ECO:0000256" key="1">
    <source>
        <dbReference type="PROSITE-ProRule" id="PRU00723"/>
    </source>
</evidence>
<evidence type="ECO:0000313" key="5">
    <source>
        <dbReference type="Proteomes" id="UP000001745"/>
    </source>
</evidence>
<dbReference type="AlphaFoldDB" id="B8M9F2"/>